<dbReference type="InterPro" id="IPR001509">
    <property type="entry name" value="Epimerase_deHydtase"/>
</dbReference>
<dbReference type="CDD" id="cd05227">
    <property type="entry name" value="AR_SDR_e"/>
    <property type="match status" value="1"/>
</dbReference>
<proteinExistence type="predicted"/>
<sequence>MNTSPTAIDPEAPVLVTGASGYIGSWIVRLLLEAGRTVHGTVRNPQKTSGLAHLHKLSDDHPGRLRLFKADLLERASFDEAMDGCELVMHTASPFLLSGFKDPQEALVRPALEGTRNVLDSVNRTQSVKRVVLTSSVVAIYGDVCESRDVPGGVFTDEHWNTTSSVDHQPYPYSKTVAEREAWRYVKAQLRWDMVTIHPGLVLGPALTTASDSASLSTMKQFTDGTLLTGAPALTMGVVDVRDVADAHLRAGFTPEAHGRYIVNADSLTLLQVGKMLRRRYGPLYPFPRTTTPKVVVKAVAPIVGLTRKFVDRNVGYPLAFDNSRSLDELGLTYRPVEQTVTEHFQQMLDDGLVRRRPGSRPSGSHSSAPTRR</sequence>
<dbReference type="InterPro" id="IPR050425">
    <property type="entry name" value="NAD(P)_dehydrat-like"/>
</dbReference>
<dbReference type="EMBL" id="LR589158">
    <property type="protein sequence ID" value="VTP03428.1"/>
    <property type="molecule type" value="Genomic_DNA"/>
</dbReference>
<reference evidence="4" key="1">
    <citation type="submission" date="2019-05" db="EMBL/GenBank/DDBJ databases">
        <authorList>
            <person name="Naeem R."/>
            <person name="Antony C."/>
            <person name="Guan Q."/>
        </authorList>
    </citation>
    <scope>NUCLEOTIDE SEQUENCE</scope>
    <source>
        <strain evidence="4">2</strain>
    </source>
</reference>
<dbReference type="RefSeq" id="WP_204803814.1">
    <property type="nucleotide sequence ID" value="NZ_CAJMWJ010000001.1"/>
</dbReference>
<dbReference type="AlphaFoldDB" id="A0A653F1A6"/>
<dbReference type="SUPFAM" id="SSF51735">
    <property type="entry name" value="NAD(P)-binding Rossmann-fold domains"/>
    <property type="match status" value="1"/>
</dbReference>
<feature type="region of interest" description="Disordered" evidence="2">
    <location>
        <begin position="351"/>
        <end position="373"/>
    </location>
</feature>
<name>A0A653F1A6_9MYCO</name>
<dbReference type="FunFam" id="3.40.50.720:FF:000336">
    <property type="entry name" value="Aldehyde reductase"/>
    <property type="match status" value="1"/>
</dbReference>
<keyword evidence="4" id="KW-0413">Isomerase</keyword>
<dbReference type="GeneID" id="93493630"/>
<dbReference type="PANTHER" id="PTHR10366:SF812">
    <property type="entry name" value="VPS9 DOMAIN-CONTAINING PROTEIN"/>
    <property type="match status" value="1"/>
</dbReference>
<dbReference type="InterPro" id="IPR036291">
    <property type="entry name" value="NAD(P)-bd_dom_sf"/>
</dbReference>
<dbReference type="GO" id="GO:0016616">
    <property type="term" value="F:oxidoreductase activity, acting on the CH-OH group of donors, NAD or NADP as acceptor"/>
    <property type="evidence" value="ECO:0007669"/>
    <property type="project" value="TreeGrafter"/>
</dbReference>
<organism evidence="4">
    <name type="scientific">Mycobacterium riyadhense</name>
    <dbReference type="NCBI Taxonomy" id="486698"/>
    <lineage>
        <taxon>Bacteria</taxon>
        <taxon>Bacillati</taxon>
        <taxon>Actinomycetota</taxon>
        <taxon>Actinomycetes</taxon>
        <taxon>Mycobacteriales</taxon>
        <taxon>Mycobacteriaceae</taxon>
        <taxon>Mycobacterium</taxon>
    </lineage>
</organism>
<evidence type="ECO:0000256" key="2">
    <source>
        <dbReference type="SAM" id="MobiDB-lite"/>
    </source>
</evidence>
<accession>A0A653F1A6</accession>
<protein>
    <submittedName>
        <fullName evidence="4">3 beta-hydroxysteroid dehydrogenase/Delta 5--&gt;4-isomerase</fullName>
    </submittedName>
</protein>
<dbReference type="Gene3D" id="3.40.50.720">
    <property type="entry name" value="NAD(P)-binding Rossmann-like Domain"/>
    <property type="match status" value="1"/>
</dbReference>
<dbReference type="GO" id="GO:0016853">
    <property type="term" value="F:isomerase activity"/>
    <property type="evidence" value="ECO:0007669"/>
    <property type="project" value="UniProtKB-KW"/>
</dbReference>
<dbReference type="PANTHER" id="PTHR10366">
    <property type="entry name" value="NAD DEPENDENT EPIMERASE/DEHYDRATASE"/>
    <property type="match status" value="1"/>
</dbReference>
<keyword evidence="1" id="KW-0560">Oxidoreductase</keyword>
<feature type="compositionally biased region" description="Low complexity" evidence="2">
    <location>
        <begin position="360"/>
        <end position="373"/>
    </location>
</feature>
<dbReference type="Pfam" id="PF01370">
    <property type="entry name" value="Epimerase"/>
    <property type="match status" value="1"/>
</dbReference>
<evidence type="ECO:0000313" key="4">
    <source>
        <dbReference type="EMBL" id="VTP03428.1"/>
    </source>
</evidence>
<feature type="domain" description="NAD-dependent epimerase/dehydratase" evidence="3">
    <location>
        <begin position="14"/>
        <end position="257"/>
    </location>
</feature>
<evidence type="ECO:0000256" key="1">
    <source>
        <dbReference type="ARBA" id="ARBA00023002"/>
    </source>
</evidence>
<gene>
    <name evidence="4" type="ORF">BIN_B_05034</name>
</gene>
<evidence type="ECO:0000259" key="3">
    <source>
        <dbReference type="Pfam" id="PF01370"/>
    </source>
</evidence>